<proteinExistence type="inferred from homology"/>
<keyword evidence="2 4" id="KW-0378">Hydrolase</keyword>
<accession>A0ABX1FIM3</accession>
<dbReference type="InterPro" id="IPR024535">
    <property type="entry name" value="RHGA/B-epi-like_pectate_lyase"/>
</dbReference>
<comment type="similarity">
    <text evidence="1 4">Belongs to the glycosyl hydrolase 28 family.</text>
</comment>
<dbReference type="Pfam" id="PF00295">
    <property type="entry name" value="Glyco_hydro_28"/>
    <property type="match status" value="1"/>
</dbReference>
<evidence type="ECO:0000256" key="5">
    <source>
        <dbReference type="SAM" id="MobiDB-lite"/>
    </source>
</evidence>
<evidence type="ECO:0000256" key="1">
    <source>
        <dbReference type="ARBA" id="ARBA00008834"/>
    </source>
</evidence>
<name>A0ABX1FIM3_9PSEU</name>
<dbReference type="Gene3D" id="2.160.20.10">
    <property type="entry name" value="Single-stranded right-handed beta-helix, Pectin lyase-like"/>
    <property type="match status" value="1"/>
</dbReference>
<evidence type="ECO:0000256" key="3">
    <source>
        <dbReference type="ARBA" id="ARBA00023295"/>
    </source>
</evidence>
<evidence type="ECO:0000259" key="6">
    <source>
        <dbReference type="Pfam" id="PF12708"/>
    </source>
</evidence>
<evidence type="ECO:0000313" key="8">
    <source>
        <dbReference type="Proteomes" id="UP001515943"/>
    </source>
</evidence>
<feature type="domain" description="Rhamnogalacturonase A/B/Epimerase-like pectate lyase" evidence="6">
    <location>
        <begin position="56"/>
        <end position="110"/>
    </location>
</feature>
<dbReference type="SMART" id="SM00710">
    <property type="entry name" value="PbH1"/>
    <property type="match status" value="6"/>
</dbReference>
<protein>
    <submittedName>
        <fullName evidence="7">Glycoside hydrolase</fullName>
    </submittedName>
</protein>
<keyword evidence="8" id="KW-1185">Reference proteome</keyword>
<dbReference type="EMBL" id="VSRL01000059">
    <property type="protein sequence ID" value="NKE58610.1"/>
    <property type="molecule type" value="Genomic_DNA"/>
</dbReference>
<evidence type="ECO:0000256" key="2">
    <source>
        <dbReference type="ARBA" id="ARBA00022801"/>
    </source>
</evidence>
<organism evidence="7 8">
    <name type="scientific">Lentzea indica</name>
    <dbReference type="NCBI Taxonomy" id="2604800"/>
    <lineage>
        <taxon>Bacteria</taxon>
        <taxon>Bacillati</taxon>
        <taxon>Actinomycetota</taxon>
        <taxon>Actinomycetes</taxon>
        <taxon>Pseudonocardiales</taxon>
        <taxon>Pseudonocardiaceae</taxon>
        <taxon>Lentzea</taxon>
    </lineage>
</organism>
<dbReference type="InterPro" id="IPR000743">
    <property type="entry name" value="Glyco_hydro_28"/>
</dbReference>
<evidence type="ECO:0000313" key="7">
    <source>
        <dbReference type="EMBL" id="NKE58610.1"/>
    </source>
</evidence>
<dbReference type="PANTHER" id="PTHR31339">
    <property type="entry name" value="PECTIN LYASE-RELATED"/>
    <property type="match status" value="1"/>
</dbReference>
<reference evidence="7 8" key="1">
    <citation type="submission" date="2019-08" db="EMBL/GenBank/DDBJ databases">
        <title>Lentzea from Indian Himalayas.</title>
        <authorList>
            <person name="Mandal S."/>
            <person name="Mallick Gupta A."/>
            <person name="Maiti P.K."/>
            <person name="Sarkar J."/>
            <person name="Mandal S."/>
        </authorList>
    </citation>
    <scope>NUCLEOTIDE SEQUENCE [LARGE SCALE GENOMIC DNA]</scope>
    <source>
        <strain evidence="7 8">PSKA42</strain>
    </source>
</reference>
<dbReference type="GO" id="GO:0016787">
    <property type="term" value="F:hydrolase activity"/>
    <property type="evidence" value="ECO:0007669"/>
    <property type="project" value="UniProtKB-KW"/>
</dbReference>
<keyword evidence="3 4" id="KW-0326">Glycosidase</keyword>
<dbReference type="SUPFAM" id="SSF51126">
    <property type="entry name" value="Pectin lyase-like"/>
    <property type="match status" value="1"/>
</dbReference>
<dbReference type="Proteomes" id="UP001515943">
    <property type="component" value="Unassembled WGS sequence"/>
</dbReference>
<evidence type="ECO:0000256" key="4">
    <source>
        <dbReference type="RuleBase" id="RU361169"/>
    </source>
</evidence>
<dbReference type="Pfam" id="PF12708">
    <property type="entry name" value="Pect-lyase_RHGA_epim"/>
    <property type="match status" value="1"/>
</dbReference>
<dbReference type="InterPro" id="IPR006626">
    <property type="entry name" value="PbH1"/>
</dbReference>
<comment type="caution">
    <text evidence="7">The sequence shown here is derived from an EMBL/GenBank/DDBJ whole genome shotgun (WGS) entry which is preliminary data.</text>
</comment>
<dbReference type="InterPro" id="IPR011050">
    <property type="entry name" value="Pectin_lyase_fold/virulence"/>
</dbReference>
<feature type="region of interest" description="Disordered" evidence="5">
    <location>
        <begin position="497"/>
        <end position="519"/>
    </location>
</feature>
<dbReference type="InterPro" id="IPR012334">
    <property type="entry name" value="Pectin_lyas_fold"/>
</dbReference>
<dbReference type="PANTHER" id="PTHR31339:SF9">
    <property type="entry name" value="PLASMIN AND FIBRONECTIN-BINDING PROTEIN A"/>
    <property type="match status" value="1"/>
</dbReference>
<sequence length="519" mass="55889">MVGDETVFRTFQTPSCRRPRRRTRKDLSTMRRRLTGAFVALAVVVAPVGVAKAASFNVKDYGAKGDGKAIDSVAIDKAIAAASAANGGVVEIPPGTYLSRSIHLKSNITINIQQGARIVASGSGIDAPESNPNSRYQDFGHSHFRNALLWGENVENINFTGKGVIDGANKLETGENIPAGKGDKMLSLKFCKNVNITDVTFREAGHFAIIVNGCNGMKLDRITVDTPDDRDGINFINSSNIELSNSTVISSDDAVAFKSDYATGKTFLSENNIVRDSTIQSTENNAIQFGSETCGSFKNVQFRNLKVTGASKAGLGMVSMDGAVIEDVVYDNIQLTKTASPIFIHIGKRGRCPNNPPTGKIRNITYRNITGTNLTAPRDIPGDPEYASTISGRSDSKITGLTFDNVKLTVPGNHKESDASKSPPEVSGEYPPRIFGVRPAFGFWIRNATDVKFLNSTVEFEKNDGRPAFTTDSVQNISLNGVKVERSTGANDLQWRKSSGMSVTDSTTTNGQALRAKTN</sequence>
<dbReference type="InterPro" id="IPR051801">
    <property type="entry name" value="GH28_Enzymes"/>
</dbReference>
<gene>
    <name evidence="7" type="ORF">FXN61_18010</name>
</gene>